<dbReference type="RefSeq" id="XP_007319525.1">
    <property type="nucleotide sequence ID" value="XM_007319463.1"/>
</dbReference>
<dbReference type="KEGG" id="sla:SERLADRAFT_392194"/>
<evidence type="ECO:0000313" key="1">
    <source>
        <dbReference type="EMBL" id="EGO23763.1"/>
    </source>
</evidence>
<dbReference type="OrthoDB" id="3071225at2759"/>
<dbReference type="Proteomes" id="UP000008064">
    <property type="component" value="Unassembled WGS sequence"/>
</dbReference>
<name>F8NYU2_SERL9</name>
<organism>
    <name type="scientific">Serpula lacrymans var. lacrymans (strain S7.9)</name>
    <name type="common">Dry rot fungus</name>
    <dbReference type="NCBI Taxonomy" id="578457"/>
    <lineage>
        <taxon>Eukaryota</taxon>
        <taxon>Fungi</taxon>
        <taxon>Dikarya</taxon>
        <taxon>Basidiomycota</taxon>
        <taxon>Agaricomycotina</taxon>
        <taxon>Agaricomycetes</taxon>
        <taxon>Agaricomycetidae</taxon>
        <taxon>Boletales</taxon>
        <taxon>Coniophorineae</taxon>
        <taxon>Serpulaceae</taxon>
        <taxon>Serpula</taxon>
    </lineage>
</organism>
<sequence length="68" mass="7544">MSRLSSALAFAAFVGDLFSQHFINQASVHHCLSVLLAKLSAVEHIYAIHALLLHANKTLWHTAESYQL</sequence>
<gene>
    <name evidence="1" type="ORF">SERLADRAFT_392194</name>
</gene>
<dbReference type="EMBL" id="GL945435">
    <property type="protein sequence ID" value="EGO23763.1"/>
    <property type="molecule type" value="Genomic_DNA"/>
</dbReference>
<proteinExistence type="predicted"/>
<dbReference type="AlphaFoldDB" id="F8NYU2"/>
<dbReference type="GeneID" id="18811536"/>
<accession>F8NYU2</accession>
<feature type="non-terminal residue" evidence="1">
    <location>
        <position position="68"/>
    </location>
</feature>
<protein>
    <submittedName>
        <fullName evidence="1">Uncharacterized protein</fullName>
    </submittedName>
</protein>
<reference evidence="1" key="1">
    <citation type="submission" date="2011-04" db="EMBL/GenBank/DDBJ databases">
        <title>Evolution of plant cell wall degrading machinery underlies the functional diversity of forest fungi.</title>
        <authorList>
            <consortium name="US DOE Joint Genome Institute (JGI-PGF)"/>
            <person name="Eastwood D.C."/>
            <person name="Floudas D."/>
            <person name="Binder M."/>
            <person name="Majcherczyk A."/>
            <person name="Schneider P."/>
            <person name="Aerts A."/>
            <person name="Asiegbu F.O."/>
            <person name="Baker S.E."/>
            <person name="Barry K."/>
            <person name="Bendiksby M."/>
            <person name="Blumentritt M."/>
            <person name="Coutinho P.M."/>
            <person name="Cullen D."/>
            <person name="Cullen D."/>
            <person name="Gathman A."/>
            <person name="Goodell B."/>
            <person name="Henrissat B."/>
            <person name="Ihrmark K."/>
            <person name="Kauserud H."/>
            <person name="Kohler A."/>
            <person name="LaButti K."/>
            <person name="Lapidus A."/>
            <person name="Lavin J.L."/>
            <person name="Lee Y.-H."/>
            <person name="Lindquist E."/>
            <person name="Lilly W."/>
            <person name="Lucas S."/>
            <person name="Morin E."/>
            <person name="Murat C."/>
            <person name="Oguiza J.A."/>
            <person name="Park J."/>
            <person name="Pisabarro A.G."/>
            <person name="Riley R."/>
            <person name="Rosling A."/>
            <person name="Salamov A."/>
            <person name="Schmidt O."/>
            <person name="Schmutz J."/>
            <person name="Skrede I."/>
            <person name="Stenlid J."/>
            <person name="Wiebenga A."/>
            <person name="Xie X."/>
            <person name="Kues U."/>
            <person name="Hibbett D.S."/>
            <person name="Hoffmeister D."/>
            <person name="Hogberg N."/>
            <person name="Martin F."/>
            <person name="Grigoriev I.V."/>
            <person name="Watkinson S.C."/>
        </authorList>
    </citation>
    <scope>NUCLEOTIDE SEQUENCE</scope>
    <source>
        <strain evidence="1">S7.9</strain>
    </source>
</reference>
<dbReference type="HOGENOM" id="CLU_204943_0_0_1"/>